<dbReference type="Proteomes" id="UP000029868">
    <property type="component" value="Unassembled WGS sequence"/>
</dbReference>
<dbReference type="AlphaFoldDB" id="A0A099KL67"/>
<dbReference type="OrthoDB" id="5764299at2"/>
<sequence>MKKPIIFITFIYLCGYCANSDAQNKIHWFSNNEKDAVELIKPMSVAISTVTDTTRLLMAALPQYQFNIEFAHSPSIGRLLKKLPNSCAPNRVKTPERLKENTYSLPLNIALNLRLYYRADTTLKALISGAINNEQQLISIASLFTGKSTSTLGIDDGRSLGIFLDAQISSLEKHNLIIRSGGESTTSLVKMLSKNRIDYIIDYPISVNQALNIIPTDVALKSLEIAGSPDYIVGYVACSKDSIGQEIIKDINNALQKLYRSYDFYQAHTRYLDKADLADFNQAYQTIFKVDIPLKTVDSTL</sequence>
<reference evidence="1 2" key="1">
    <citation type="submission" date="2014-08" db="EMBL/GenBank/DDBJ databases">
        <title>Genomic and Phenotypic Diversity of Colwellia psychrerythraea strains from Disparate Marine Basins.</title>
        <authorList>
            <person name="Techtmann S.M."/>
            <person name="Stelling S.C."/>
            <person name="Utturkar S.M."/>
            <person name="Alshibli N."/>
            <person name="Harris A."/>
            <person name="Brown S.D."/>
            <person name="Hazen T.C."/>
        </authorList>
    </citation>
    <scope>NUCLEOTIDE SEQUENCE [LARGE SCALE GENOMIC DNA]</scope>
    <source>
        <strain evidence="1 2">GAB14E</strain>
    </source>
</reference>
<evidence type="ECO:0000313" key="2">
    <source>
        <dbReference type="Proteomes" id="UP000029868"/>
    </source>
</evidence>
<organism evidence="1 2">
    <name type="scientific">Colwellia psychrerythraea</name>
    <name type="common">Vibrio psychroerythus</name>
    <dbReference type="NCBI Taxonomy" id="28229"/>
    <lineage>
        <taxon>Bacteria</taxon>
        <taxon>Pseudomonadati</taxon>
        <taxon>Pseudomonadota</taxon>
        <taxon>Gammaproteobacteria</taxon>
        <taxon>Alteromonadales</taxon>
        <taxon>Colwelliaceae</taxon>
        <taxon>Colwellia</taxon>
    </lineage>
</organism>
<dbReference type="EMBL" id="JQEC01000042">
    <property type="protein sequence ID" value="KGJ91156.1"/>
    <property type="molecule type" value="Genomic_DNA"/>
</dbReference>
<evidence type="ECO:0008006" key="3">
    <source>
        <dbReference type="Google" id="ProtNLM"/>
    </source>
</evidence>
<proteinExistence type="predicted"/>
<name>A0A099KL67_COLPS</name>
<dbReference type="SUPFAM" id="SSF53850">
    <property type="entry name" value="Periplasmic binding protein-like II"/>
    <property type="match status" value="1"/>
</dbReference>
<dbReference type="PATRIC" id="fig|28229.3.peg.3028"/>
<gene>
    <name evidence="1" type="ORF">GAB14E_3308</name>
</gene>
<evidence type="ECO:0000313" key="1">
    <source>
        <dbReference type="EMBL" id="KGJ91156.1"/>
    </source>
</evidence>
<protein>
    <recommendedName>
        <fullName evidence="3">Solute-binding protein family 3/N-terminal domain-containing protein</fullName>
    </recommendedName>
</protein>
<comment type="caution">
    <text evidence="1">The sequence shown here is derived from an EMBL/GenBank/DDBJ whole genome shotgun (WGS) entry which is preliminary data.</text>
</comment>
<accession>A0A099KL67</accession>
<dbReference type="RefSeq" id="WP_033083039.1">
    <property type="nucleotide sequence ID" value="NZ_JQEC01000042.1"/>
</dbReference>